<reference evidence="3 4" key="1">
    <citation type="submission" date="2019-12" db="EMBL/GenBank/DDBJ databases">
        <title>Isolation and characterization of three novel carbon monoxide-oxidizing members of Halobacteria from salione crusts and soils.</title>
        <authorList>
            <person name="Myers M.R."/>
            <person name="King G.M."/>
        </authorList>
    </citation>
    <scope>NUCLEOTIDE SEQUENCE [LARGE SCALE GENOMIC DNA]</scope>
    <source>
        <strain evidence="3 4">PCN9</strain>
    </source>
</reference>
<feature type="region of interest" description="Disordered" evidence="1">
    <location>
        <begin position="24"/>
        <end position="53"/>
    </location>
</feature>
<dbReference type="AlphaFoldDB" id="A0A6B0SKM1"/>
<evidence type="ECO:0000259" key="2">
    <source>
        <dbReference type="Pfam" id="PF25934"/>
    </source>
</evidence>
<dbReference type="InterPro" id="IPR006311">
    <property type="entry name" value="TAT_signal"/>
</dbReference>
<accession>A0A6B0SKM1</accession>
<dbReference type="PROSITE" id="PS51318">
    <property type="entry name" value="TAT"/>
    <property type="match status" value="1"/>
</dbReference>
<protein>
    <recommendedName>
        <fullName evidence="2">DUF7979 domain-containing protein</fullName>
    </recommendedName>
</protein>
<dbReference type="PROSITE" id="PS51257">
    <property type="entry name" value="PROKAR_LIPOPROTEIN"/>
    <property type="match status" value="1"/>
</dbReference>
<gene>
    <name evidence="3" type="ORF">GRX66_17005</name>
</gene>
<organism evidence="3 4">
    <name type="scientific">Halobacterium bonnevillei</name>
    <dbReference type="NCBI Taxonomy" id="2692200"/>
    <lineage>
        <taxon>Archaea</taxon>
        <taxon>Methanobacteriati</taxon>
        <taxon>Methanobacteriota</taxon>
        <taxon>Stenosarchaea group</taxon>
        <taxon>Halobacteria</taxon>
        <taxon>Halobacteriales</taxon>
        <taxon>Halobacteriaceae</taxon>
        <taxon>Halobacterium</taxon>
    </lineage>
</organism>
<evidence type="ECO:0000313" key="3">
    <source>
        <dbReference type="EMBL" id="MXR22205.1"/>
    </source>
</evidence>
<name>A0A6B0SKM1_9EURY</name>
<proteinExistence type="predicted"/>
<evidence type="ECO:0000313" key="4">
    <source>
        <dbReference type="Proteomes" id="UP000471521"/>
    </source>
</evidence>
<dbReference type="Pfam" id="PF25934">
    <property type="entry name" value="DUF7979"/>
    <property type="match status" value="1"/>
</dbReference>
<keyword evidence="4" id="KW-1185">Reference proteome</keyword>
<dbReference type="RefSeq" id="WP_159527579.1">
    <property type="nucleotide sequence ID" value="NZ_WUUU01000220.1"/>
</dbReference>
<feature type="domain" description="DUF7979" evidence="2">
    <location>
        <begin position="136"/>
        <end position="206"/>
    </location>
</feature>
<dbReference type="InterPro" id="IPR058285">
    <property type="entry name" value="DUF7979"/>
</dbReference>
<dbReference type="Proteomes" id="UP000471521">
    <property type="component" value="Unassembled WGS sequence"/>
</dbReference>
<evidence type="ECO:0000256" key="1">
    <source>
        <dbReference type="SAM" id="MobiDB-lite"/>
    </source>
</evidence>
<comment type="caution">
    <text evidence="3">The sequence shown here is derived from an EMBL/GenBank/DDBJ whole genome shotgun (WGS) entry which is preliminary data.</text>
</comment>
<sequence>MVSRRRLLQTTGTAMLAAVTGCASSDGDAATESTEEPTTAATGDSTTEREGQRQLAGEQVAASDVPDGATVSVTTPELYSLVLDAASADGRVDLQSGGDADRNETLALGQFEYVEFRGETYEPTASFAAFAAEAAYKYTLEAVDDGEVEEDDEVASYDSLNDAERAAVDRLLNGSVTIGHHEDRTADDVRDVTGYEYVRVDGQTYRPQTTVGDYGPHHMLRLDAADPGEDAQVVRIADDVPDAGWRGAVTTVASEDRTLLLDEVPDSDELTEYVETVDYFASAAAVAAVSVVGDAE</sequence>
<dbReference type="EMBL" id="WUUU01000220">
    <property type="protein sequence ID" value="MXR22205.1"/>
    <property type="molecule type" value="Genomic_DNA"/>
</dbReference>
<dbReference type="OrthoDB" id="253464at2157"/>
<feature type="compositionally biased region" description="Low complexity" evidence="1">
    <location>
        <begin position="30"/>
        <end position="42"/>
    </location>
</feature>